<accession>A0A7D6ZAC0</accession>
<protein>
    <submittedName>
        <fullName evidence="2">Uncharacterized protein</fullName>
    </submittedName>
</protein>
<dbReference type="KEGG" id="nhu:H0264_38090"/>
<dbReference type="AlphaFoldDB" id="A0A7D6ZAC0"/>
<evidence type="ECO:0000313" key="3">
    <source>
        <dbReference type="Proteomes" id="UP000515512"/>
    </source>
</evidence>
<evidence type="ECO:0000256" key="1">
    <source>
        <dbReference type="SAM" id="MobiDB-lite"/>
    </source>
</evidence>
<evidence type="ECO:0000313" key="2">
    <source>
        <dbReference type="EMBL" id="QLY30828.1"/>
    </source>
</evidence>
<feature type="region of interest" description="Disordered" evidence="1">
    <location>
        <begin position="1"/>
        <end position="42"/>
    </location>
</feature>
<proteinExistence type="predicted"/>
<keyword evidence="3" id="KW-1185">Reference proteome</keyword>
<gene>
    <name evidence="2" type="ORF">H0264_38090</name>
</gene>
<name>A0A7D6ZAC0_9NOCA</name>
<feature type="compositionally biased region" description="Pro residues" evidence="1">
    <location>
        <begin position="30"/>
        <end position="40"/>
    </location>
</feature>
<reference evidence="2 3" key="1">
    <citation type="submission" date="2020-07" db="EMBL/GenBank/DDBJ databases">
        <authorList>
            <person name="Zhuang K."/>
            <person name="Ran Y."/>
        </authorList>
    </citation>
    <scope>NUCLEOTIDE SEQUENCE [LARGE SCALE GENOMIC DNA]</scope>
    <source>
        <strain evidence="2 3">WCH-YHL-001</strain>
    </source>
</reference>
<dbReference type="EMBL" id="CP059399">
    <property type="protein sequence ID" value="QLY30828.1"/>
    <property type="molecule type" value="Genomic_DNA"/>
</dbReference>
<dbReference type="Proteomes" id="UP000515512">
    <property type="component" value="Chromosome"/>
</dbReference>
<sequence length="91" mass="9069">MSFPPDSTAPDDSGTTPYWATERSGYPGAAPAPDPSPAEPDPNIRIIVEGAVVATGPANDAQAVSLTASTSFAVTAGQTFTVQLPPAPAAS</sequence>
<dbReference type="RefSeq" id="WP_181582026.1">
    <property type="nucleotide sequence ID" value="NZ_CP059399.1"/>
</dbReference>
<organism evidence="2 3">
    <name type="scientific">Nocardia huaxiensis</name>
    <dbReference type="NCBI Taxonomy" id="2755382"/>
    <lineage>
        <taxon>Bacteria</taxon>
        <taxon>Bacillati</taxon>
        <taxon>Actinomycetota</taxon>
        <taxon>Actinomycetes</taxon>
        <taxon>Mycobacteriales</taxon>
        <taxon>Nocardiaceae</taxon>
        <taxon>Nocardia</taxon>
    </lineage>
</organism>